<accession>A0A1T4YZL0</accession>
<dbReference type="STRING" id="48467.SAMN02745166_04611"/>
<dbReference type="EMBL" id="FUYE01000022">
    <property type="protein sequence ID" value="SKB07073.1"/>
    <property type="molecule type" value="Genomic_DNA"/>
</dbReference>
<dbReference type="RefSeq" id="WP_078815737.1">
    <property type="nucleotide sequence ID" value="NZ_FUYE01000022.1"/>
</dbReference>
<protein>
    <submittedName>
        <fullName evidence="3">Uncharacterized protein</fullName>
    </submittedName>
</protein>
<feature type="region of interest" description="Disordered" evidence="2">
    <location>
        <begin position="214"/>
        <end position="248"/>
    </location>
</feature>
<organism evidence="3 4">
    <name type="scientific">Prosthecobacter debontii</name>
    <dbReference type="NCBI Taxonomy" id="48467"/>
    <lineage>
        <taxon>Bacteria</taxon>
        <taxon>Pseudomonadati</taxon>
        <taxon>Verrucomicrobiota</taxon>
        <taxon>Verrucomicrobiia</taxon>
        <taxon>Verrucomicrobiales</taxon>
        <taxon>Verrucomicrobiaceae</taxon>
        <taxon>Prosthecobacter</taxon>
    </lineage>
</organism>
<feature type="compositionally biased region" description="Polar residues" evidence="2">
    <location>
        <begin position="218"/>
        <end position="229"/>
    </location>
</feature>
<name>A0A1T4YZL0_9BACT</name>
<sequence length="269" mass="30125">MDAKAFAFILVLLFVGAFGGIIYETTAIDEINRELQTTNLSLSNLENHIKGQTEYLELRKEAFALTSALEIIRKEADALHGEVEELRQRKTRTEKSLLETVLKTREDSAGLQLGDITLANGTILKNSRVNKVDGTITSILHSEGIVKLEPSLLPKELKDRFRFEISDDSSQLPVSKKPEVEVPSNGGTSPKQARLNSAKLSLEKLQMELTHLERDRAQAQTDSASTSPTRRYYAKKREDAYNQQANSLRKRIDEATLEVRKAEQATGSR</sequence>
<evidence type="ECO:0000313" key="4">
    <source>
        <dbReference type="Proteomes" id="UP000190774"/>
    </source>
</evidence>
<keyword evidence="1" id="KW-0175">Coiled coil</keyword>
<dbReference type="OrthoDB" id="205706at2"/>
<feature type="coiled-coil region" evidence="1">
    <location>
        <begin position="28"/>
        <end position="96"/>
    </location>
</feature>
<dbReference type="Proteomes" id="UP000190774">
    <property type="component" value="Unassembled WGS sequence"/>
</dbReference>
<evidence type="ECO:0000256" key="2">
    <source>
        <dbReference type="SAM" id="MobiDB-lite"/>
    </source>
</evidence>
<feature type="compositionally biased region" description="Polar residues" evidence="2">
    <location>
        <begin position="185"/>
        <end position="194"/>
    </location>
</feature>
<proteinExistence type="predicted"/>
<keyword evidence="4" id="KW-1185">Reference proteome</keyword>
<gene>
    <name evidence="3" type="ORF">SAMN02745166_04611</name>
</gene>
<dbReference type="AlphaFoldDB" id="A0A1T4YZL0"/>
<evidence type="ECO:0000313" key="3">
    <source>
        <dbReference type="EMBL" id="SKB07073.1"/>
    </source>
</evidence>
<feature type="region of interest" description="Disordered" evidence="2">
    <location>
        <begin position="168"/>
        <end position="194"/>
    </location>
</feature>
<evidence type="ECO:0000256" key="1">
    <source>
        <dbReference type="SAM" id="Coils"/>
    </source>
</evidence>
<reference evidence="4" key="1">
    <citation type="submission" date="2017-02" db="EMBL/GenBank/DDBJ databases">
        <authorList>
            <person name="Varghese N."/>
            <person name="Submissions S."/>
        </authorList>
    </citation>
    <scope>NUCLEOTIDE SEQUENCE [LARGE SCALE GENOMIC DNA]</scope>
    <source>
        <strain evidence="4">ATCC 700200</strain>
    </source>
</reference>